<dbReference type="EMBL" id="JAIOIV010000014">
    <property type="protein sequence ID" value="MBZ0154818.1"/>
    <property type="molecule type" value="Genomic_DNA"/>
</dbReference>
<name>A0A953M0Z0_9BACT</name>
<evidence type="ECO:0000256" key="3">
    <source>
        <dbReference type="ARBA" id="ARBA00022692"/>
    </source>
</evidence>
<evidence type="ECO:0000256" key="4">
    <source>
        <dbReference type="ARBA" id="ARBA00022989"/>
    </source>
</evidence>
<reference evidence="7" key="2">
    <citation type="submission" date="2021-08" db="EMBL/GenBank/DDBJ databases">
        <authorList>
            <person name="Dalcin Martins P."/>
        </authorList>
    </citation>
    <scope>NUCLEOTIDE SEQUENCE</scope>
    <source>
        <strain evidence="7">MAG_39</strain>
    </source>
</reference>
<reference evidence="7" key="1">
    <citation type="journal article" date="2021" name="bioRxiv">
        <title>Unraveling nitrogen, sulfur and carbon metabolic pathways and microbial community transcriptional responses to substrate deprivation and toxicity stresses in a bioreactor mimicking anoxic brackish coastal sediment conditions.</title>
        <authorList>
            <person name="Martins P.D."/>
            <person name="Echeveste M.J."/>
            <person name="Arshad A."/>
            <person name="Kurth J."/>
            <person name="Ouboter H."/>
            <person name="Jetten M.S.M."/>
            <person name="Welte C.U."/>
        </authorList>
    </citation>
    <scope>NUCLEOTIDE SEQUENCE</scope>
    <source>
        <strain evidence="7">MAG_39</strain>
    </source>
</reference>
<dbReference type="Proteomes" id="UP000705867">
    <property type="component" value="Unassembled WGS sequence"/>
</dbReference>
<dbReference type="GO" id="GO:0005886">
    <property type="term" value="C:plasma membrane"/>
    <property type="evidence" value="ECO:0007669"/>
    <property type="project" value="UniProtKB-SubCell"/>
</dbReference>
<dbReference type="AlphaFoldDB" id="A0A953M0Z0"/>
<proteinExistence type="predicted"/>
<gene>
    <name evidence="7" type="ORF">K8I29_01215</name>
</gene>
<keyword evidence="4 6" id="KW-1133">Transmembrane helix</keyword>
<sequence length="118" mass="12694">MEALIKRVVKGMLLLLIPLSLLSLFFAGWRFSLGILLGGGMGAGNLKGLAWSVRLFLGEEKAQAKMLVVSIFRFLILFTLLVVLAAAGVITIGGVLIGFTVVFVLVLKEGLFAARKEM</sequence>
<dbReference type="Pfam" id="PF03899">
    <property type="entry name" value="ATP-synt_I"/>
    <property type="match status" value="1"/>
</dbReference>
<dbReference type="InterPro" id="IPR005598">
    <property type="entry name" value="ATP_synth_I"/>
</dbReference>
<comment type="caution">
    <text evidence="7">The sequence shown here is derived from an EMBL/GenBank/DDBJ whole genome shotgun (WGS) entry which is preliminary data.</text>
</comment>
<keyword evidence="3 6" id="KW-0812">Transmembrane</keyword>
<protein>
    <submittedName>
        <fullName evidence="7">ATP synthase subunit I</fullName>
    </submittedName>
</protein>
<keyword evidence="2" id="KW-1003">Cell membrane</keyword>
<keyword evidence="5 6" id="KW-0472">Membrane</keyword>
<evidence type="ECO:0000313" key="7">
    <source>
        <dbReference type="EMBL" id="MBZ0154818.1"/>
    </source>
</evidence>
<evidence type="ECO:0000256" key="5">
    <source>
        <dbReference type="ARBA" id="ARBA00023136"/>
    </source>
</evidence>
<evidence type="ECO:0000256" key="2">
    <source>
        <dbReference type="ARBA" id="ARBA00022475"/>
    </source>
</evidence>
<accession>A0A953M0Z0</accession>
<evidence type="ECO:0000313" key="8">
    <source>
        <dbReference type="Proteomes" id="UP000705867"/>
    </source>
</evidence>
<feature type="transmembrane region" description="Helical" evidence="6">
    <location>
        <begin position="69"/>
        <end position="90"/>
    </location>
</feature>
<comment type="subcellular location">
    <subcellularLocation>
        <location evidence="1">Cell membrane</location>
        <topology evidence="1">Multi-pass membrane protein</topology>
    </subcellularLocation>
</comment>
<evidence type="ECO:0000256" key="1">
    <source>
        <dbReference type="ARBA" id="ARBA00004651"/>
    </source>
</evidence>
<feature type="transmembrane region" description="Helical" evidence="6">
    <location>
        <begin position="12"/>
        <end position="29"/>
    </location>
</feature>
<evidence type="ECO:0000256" key="6">
    <source>
        <dbReference type="SAM" id="Phobius"/>
    </source>
</evidence>
<organism evidence="7 8">
    <name type="scientific">Candidatus Nitrobium versatile</name>
    <dbReference type="NCBI Taxonomy" id="2884831"/>
    <lineage>
        <taxon>Bacteria</taxon>
        <taxon>Pseudomonadati</taxon>
        <taxon>Nitrospirota</taxon>
        <taxon>Nitrospiria</taxon>
        <taxon>Nitrospirales</taxon>
        <taxon>Nitrospiraceae</taxon>
        <taxon>Candidatus Nitrobium</taxon>
    </lineage>
</organism>